<dbReference type="Pfam" id="PF07719">
    <property type="entry name" value="TPR_2"/>
    <property type="match status" value="1"/>
</dbReference>
<protein>
    <recommendedName>
        <fullName evidence="8">Tetratricopeptide repeat protein</fullName>
    </recommendedName>
</protein>
<name>A0A367ZMW1_9BACT</name>
<feature type="compositionally biased region" description="Pro residues" evidence="5">
    <location>
        <begin position="205"/>
        <end position="224"/>
    </location>
</feature>
<keyword evidence="2 3" id="KW-0802">TPR repeat</keyword>
<dbReference type="Pfam" id="PF14559">
    <property type="entry name" value="TPR_19"/>
    <property type="match status" value="2"/>
</dbReference>
<dbReference type="EMBL" id="QOQW01000020">
    <property type="protein sequence ID" value="RCK78722.1"/>
    <property type="molecule type" value="Genomic_DNA"/>
</dbReference>
<dbReference type="InterPro" id="IPR011990">
    <property type="entry name" value="TPR-like_helical_dom_sf"/>
</dbReference>
<dbReference type="Proteomes" id="UP000252355">
    <property type="component" value="Unassembled WGS sequence"/>
</dbReference>
<reference evidence="6 7" key="1">
    <citation type="submission" date="2018-05" db="EMBL/GenBank/DDBJ databases">
        <title>A metagenomic window into the 2 km-deep terrestrial subsurface aquifer revealed taxonomically and functionally diverse microbial community comprising novel uncultured bacterial lineages.</title>
        <authorList>
            <person name="Kadnikov V.V."/>
            <person name="Mardanov A.V."/>
            <person name="Beletsky A.V."/>
            <person name="Banks D."/>
            <person name="Pimenov N.V."/>
            <person name="Frank Y.A."/>
            <person name="Karnachuk O.V."/>
            <person name="Ravin N.V."/>
        </authorList>
    </citation>
    <scope>NUCLEOTIDE SEQUENCE [LARGE SCALE GENOMIC DNA]</scope>
    <source>
        <strain evidence="6">BY5</strain>
    </source>
</reference>
<dbReference type="SUPFAM" id="SSF48452">
    <property type="entry name" value="TPR-like"/>
    <property type="match status" value="3"/>
</dbReference>
<sequence length="632" mass="68893">MTMNVQKIATGVVVVWLLGGAILAPVFGSISPVNREAFLAHFEAGEAAFGQRRFDEAVTCFTKALAIQPDQVRPRFRLGQALQALGRTEESVAQFATILGKHPNHVTARVALAQGLIGLGRTAEAQQQLAWILQIQPEHAEARALMASLEGGTRATVAAAAPAAAAPGEDGREDVPAGFQPLPMRPGVVVDDEPASRKGTARSPAPSPAPAPAKDPAAPVPPPARAVSTWKVADFLQQTKGAYGVNLEYARFCLEKGELDKAADHLREAEEAALKIRDTRRFLESQIHRSLLNLYRLDVREFGQQLFKLKPLLSKETYASFLEVYNRAQNASSPRDVARLVGGVALGAEHYAVAARLFSDLLRQMPGDQFLARMLAEAQMGLRDYAGAEQTLVQIMRANPQSAEAAMNLAKFYLTARFDPAEAARYLDLADRLAAGDPRVEVMRALLLCVQGKLREGQAALRQGLERTQDPQIQILAGRVLAEFERVERQGGRVDVAALLALPGSRGNQAEDLKAIGEDFLKRGSYFMALRCFHEARDLAEIGRAYLALASHLFAAGDAETSALAAGFGLQALREELKRNPGCARANLYLALYHFERREHKQARERVEAGLQVQAEASTRRHLRALYNKVKG</sequence>
<dbReference type="AlphaFoldDB" id="A0A367ZMW1"/>
<evidence type="ECO:0000256" key="4">
    <source>
        <dbReference type="SAM" id="Coils"/>
    </source>
</evidence>
<evidence type="ECO:0000256" key="1">
    <source>
        <dbReference type="ARBA" id="ARBA00022737"/>
    </source>
</evidence>
<keyword evidence="4" id="KW-0175">Coiled coil</keyword>
<evidence type="ECO:0000313" key="7">
    <source>
        <dbReference type="Proteomes" id="UP000252355"/>
    </source>
</evidence>
<organism evidence="6 7">
    <name type="scientific">Candidatus Ozemobacter sibiricus</name>
    <dbReference type="NCBI Taxonomy" id="2268124"/>
    <lineage>
        <taxon>Bacteria</taxon>
        <taxon>Candidatus Ozemobacteria</taxon>
        <taxon>Candidatus Ozemobacterales</taxon>
        <taxon>Candidatus Ozemobacteraceae</taxon>
        <taxon>Candidatus Ozemobacter</taxon>
    </lineage>
</organism>
<dbReference type="InterPro" id="IPR019734">
    <property type="entry name" value="TPR_rpt"/>
</dbReference>
<dbReference type="Gene3D" id="1.25.40.10">
    <property type="entry name" value="Tetratricopeptide repeat domain"/>
    <property type="match status" value="3"/>
</dbReference>
<dbReference type="PROSITE" id="PS50005">
    <property type="entry name" value="TPR"/>
    <property type="match status" value="1"/>
</dbReference>
<feature type="region of interest" description="Disordered" evidence="5">
    <location>
        <begin position="160"/>
        <end position="224"/>
    </location>
</feature>
<comment type="caution">
    <text evidence="6">The sequence shown here is derived from an EMBL/GenBank/DDBJ whole genome shotgun (WGS) entry which is preliminary data.</text>
</comment>
<evidence type="ECO:0008006" key="8">
    <source>
        <dbReference type="Google" id="ProtNLM"/>
    </source>
</evidence>
<evidence type="ECO:0000256" key="3">
    <source>
        <dbReference type="PROSITE-ProRule" id="PRU00339"/>
    </source>
</evidence>
<dbReference type="PANTHER" id="PTHR45586">
    <property type="entry name" value="TPR REPEAT-CONTAINING PROTEIN PA4667"/>
    <property type="match status" value="1"/>
</dbReference>
<dbReference type="InterPro" id="IPR051012">
    <property type="entry name" value="CellSynth/LPSAsmb/PSIAsmb"/>
</dbReference>
<feature type="coiled-coil region" evidence="4">
    <location>
        <begin position="259"/>
        <end position="286"/>
    </location>
</feature>
<evidence type="ECO:0000256" key="2">
    <source>
        <dbReference type="ARBA" id="ARBA00022803"/>
    </source>
</evidence>
<evidence type="ECO:0000313" key="6">
    <source>
        <dbReference type="EMBL" id="RCK78722.1"/>
    </source>
</evidence>
<evidence type="ECO:0000256" key="5">
    <source>
        <dbReference type="SAM" id="MobiDB-lite"/>
    </source>
</evidence>
<keyword evidence="1" id="KW-0677">Repeat</keyword>
<dbReference type="PANTHER" id="PTHR45586:SF1">
    <property type="entry name" value="LIPOPOLYSACCHARIDE ASSEMBLY PROTEIN B"/>
    <property type="match status" value="1"/>
</dbReference>
<gene>
    <name evidence="6" type="ORF">OZSIB_1249</name>
</gene>
<dbReference type="InterPro" id="IPR013105">
    <property type="entry name" value="TPR_2"/>
</dbReference>
<proteinExistence type="predicted"/>
<accession>A0A367ZMW1</accession>
<dbReference type="Pfam" id="PF13432">
    <property type="entry name" value="TPR_16"/>
    <property type="match status" value="1"/>
</dbReference>
<dbReference type="SMART" id="SM00028">
    <property type="entry name" value="TPR"/>
    <property type="match status" value="6"/>
</dbReference>
<feature type="repeat" description="TPR" evidence="3">
    <location>
        <begin position="38"/>
        <end position="71"/>
    </location>
</feature>